<evidence type="ECO:0000259" key="1">
    <source>
        <dbReference type="Pfam" id="PF00535"/>
    </source>
</evidence>
<dbReference type="AlphaFoldDB" id="A0A4Y8LNQ4"/>
<dbReference type="Proteomes" id="UP000297900">
    <property type="component" value="Unassembled WGS sequence"/>
</dbReference>
<keyword evidence="3" id="KW-1185">Reference proteome</keyword>
<dbReference type="SUPFAM" id="SSF53448">
    <property type="entry name" value="Nucleotide-diphospho-sugar transferases"/>
    <property type="match status" value="1"/>
</dbReference>
<dbReference type="InterPro" id="IPR050834">
    <property type="entry name" value="Glycosyltransf_2"/>
</dbReference>
<feature type="domain" description="Glycosyltransferase 2-like" evidence="1">
    <location>
        <begin position="4"/>
        <end position="122"/>
    </location>
</feature>
<dbReference type="Gene3D" id="3.90.550.10">
    <property type="entry name" value="Spore Coat Polysaccharide Biosynthesis Protein SpsA, Chain A"/>
    <property type="match status" value="1"/>
</dbReference>
<sequence>MRISVLIPTYCRVNDLTRCLEAIFSQTVKPHEIILVVREDDTETLQYIGCLTSLDVIKVVKIDIPGVVQAMNKGLCEVSGEVVAITDDDSEPFPQWLERIENVFEMNKMAGGVGGRDWIHQGGIILDGKVASVGKIQWFGRRIGNHHLRVGSAREVDFLKGVNCAYRTDPLKKIGFDHRLLGKGAQVHWELSVGLTFKRMGWKLIYDPIIGVGHYPSQRFDEDKRNEFNPAAVRNEIHNETLIVWEHFSVVRKILFLIWASLVGSTSSPGLLQLFRGLVKGEKKIIARYYATITGRYLGIIAWKRSERIGDVKQ</sequence>
<comment type="caution">
    <text evidence="2">The sequence shown here is derived from an EMBL/GenBank/DDBJ whole genome shotgun (WGS) entry which is preliminary data.</text>
</comment>
<organism evidence="2 3">
    <name type="scientific">Cohnella luojiensis</name>
    <dbReference type="NCBI Taxonomy" id="652876"/>
    <lineage>
        <taxon>Bacteria</taxon>
        <taxon>Bacillati</taxon>
        <taxon>Bacillota</taxon>
        <taxon>Bacilli</taxon>
        <taxon>Bacillales</taxon>
        <taxon>Paenibacillaceae</taxon>
        <taxon>Cohnella</taxon>
    </lineage>
</organism>
<dbReference type="Pfam" id="PF00535">
    <property type="entry name" value="Glycos_transf_2"/>
    <property type="match status" value="1"/>
</dbReference>
<reference evidence="2 3" key="1">
    <citation type="submission" date="2019-03" db="EMBL/GenBank/DDBJ databases">
        <title>Cohnella endophytica sp. nov., a novel endophytic bacterium isolated from bark of Sonneratia apetala.</title>
        <authorList>
            <person name="Tuo L."/>
        </authorList>
    </citation>
    <scope>NUCLEOTIDE SEQUENCE [LARGE SCALE GENOMIC DNA]</scope>
    <source>
        <strain evidence="2 3">CCTCC AB 208254</strain>
    </source>
</reference>
<dbReference type="InterPro" id="IPR029044">
    <property type="entry name" value="Nucleotide-diphossugar_trans"/>
</dbReference>
<keyword evidence="2" id="KW-0808">Transferase</keyword>
<evidence type="ECO:0000313" key="2">
    <source>
        <dbReference type="EMBL" id="TFE22638.1"/>
    </source>
</evidence>
<dbReference type="PANTHER" id="PTHR43685">
    <property type="entry name" value="GLYCOSYLTRANSFERASE"/>
    <property type="match status" value="1"/>
</dbReference>
<dbReference type="RefSeq" id="WP_135154298.1">
    <property type="nucleotide sequence ID" value="NZ_SOMN01000044.1"/>
</dbReference>
<evidence type="ECO:0000313" key="3">
    <source>
        <dbReference type="Proteomes" id="UP000297900"/>
    </source>
</evidence>
<gene>
    <name evidence="2" type="ORF">E2980_21460</name>
</gene>
<protein>
    <submittedName>
        <fullName evidence="2">Glycosyltransferase</fullName>
    </submittedName>
</protein>
<accession>A0A4Y8LNQ4</accession>
<dbReference type="PANTHER" id="PTHR43685:SF2">
    <property type="entry name" value="GLYCOSYLTRANSFERASE 2-LIKE DOMAIN-CONTAINING PROTEIN"/>
    <property type="match status" value="1"/>
</dbReference>
<dbReference type="OrthoDB" id="257969at2"/>
<dbReference type="GO" id="GO:0016740">
    <property type="term" value="F:transferase activity"/>
    <property type="evidence" value="ECO:0007669"/>
    <property type="project" value="UniProtKB-KW"/>
</dbReference>
<dbReference type="EMBL" id="SOMN01000044">
    <property type="protein sequence ID" value="TFE22638.1"/>
    <property type="molecule type" value="Genomic_DNA"/>
</dbReference>
<name>A0A4Y8LNQ4_9BACL</name>
<proteinExistence type="predicted"/>
<dbReference type="InterPro" id="IPR001173">
    <property type="entry name" value="Glyco_trans_2-like"/>
</dbReference>